<evidence type="ECO:0000256" key="2">
    <source>
        <dbReference type="SAM" id="SignalP"/>
    </source>
</evidence>
<dbReference type="EMBL" id="JBHTKN010000001">
    <property type="protein sequence ID" value="MFD1041150.1"/>
    <property type="molecule type" value="Genomic_DNA"/>
</dbReference>
<feature type="domain" description="DUF2272" evidence="3">
    <location>
        <begin position="83"/>
        <end position="340"/>
    </location>
</feature>
<dbReference type="Pfam" id="PF10030">
    <property type="entry name" value="DUF2272"/>
    <property type="match status" value="1"/>
</dbReference>
<feature type="compositionally biased region" description="Low complexity" evidence="1">
    <location>
        <begin position="378"/>
        <end position="387"/>
    </location>
</feature>
<accession>A0ABW3LT68</accession>
<organism evidence="4 5">
    <name type="scientific">Pseudoxanthomonas kaohsiungensis</name>
    <dbReference type="NCBI Taxonomy" id="283923"/>
    <lineage>
        <taxon>Bacteria</taxon>
        <taxon>Pseudomonadati</taxon>
        <taxon>Pseudomonadota</taxon>
        <taxon>Gammaproteobacteria</taxon>
        <taxon>Lysobacterales</taxon>
        <taxon>Lysobacteraceae</taxon>
        <taxon>Pseudoxanthomonas</taxon>
    </lineage>
</organism>
<feature type="chain" id="PRO_5046636372" evidence="2">
    <location>
        <begin position="23"/>
        <end position="429"/>
    </location>
</feature>
<feature type="signal peptide" evidence="2">
    <location>
        <begin position="1"/>
        <end position="22"/>
    </location>
</feature>
<sequence>MRRLHALALLALPALAAPAAHAAQGGVEVCDLPPRFGVEATAKAIVRIACDEHRLWTRPFIETDGRVAWLGVTEAERVALADDYTPAWQRVAKYWRESGTLSSMGSAAGAASCLYPGATREAASDCRAFIVDNPWSAAFVSWVMMRAPLPEFLRSPRHMDYIARAWRNPELSPYLYMDPFAGQPAPGDLLCFLRADDQGRGTAGLQSGLSGSAPLPAYSHCDIVVAANVGGDRTLYLVGGNVLNTVMMRKLPLDASGRLLPGPLQAAAEDALRGDRGVAGRPVATGARAAAPAAAAPVATAGTSAASALASDEVVPAACRPGNPSACSFNRRDWVALLKLKPQAQLRGGFPVTPPAPFRPTPAGAGTPPMPAPAQGVATPPAGSSTPAPAPRPATTPPASPPRPAMPSPAQEPAPPPAGASPATTPTGD</sequence>
<dbReference type="InterPro" id="IPR019262">
    <property type="entry name" value="DUF2272"/>
</dbReference>
<keyword evidence="2" id="KW-0732">Signal</keyword>
<protein>
    <submittedName>
        <fullName evidence="4">DUF2272 domain-containing protein</fullName>
    </submittedName>
</protein>
<dbReference type="RefSeq" id="WP_162376792.1">
    <property type="nucleotide sequence ID" value="NZ_JBHTKN010000001.1"/>
</dbReference>
<dbReference type="Proteomes" id="UP001597033">
    <property type="component" value="Unassembled WGS sequence"/>
</dbReference>
<evidence type="ECO:0000313" key="5">
    <source>
        <dbReference type="Proteomes" id="UP001597033"/>
    </source>
</evidence>
<feature type="region of interest" description="Disordered" evidence="1">
    <location>
        <begin position="346"/>
        <end position="429"/>
    </location>
</feature>
<comment type="caution">
    <text evidence="4">The sequence shown here is derived from an EMBL/GenBank/DDBJ whole genome shotgun (WGS) entry which is preliminary data.</text>
</comment>
<name>A0ABW3LT68_9GAMM</name>
<evidence type="ECO:0000313" key="4">
    <source>
        <dbReference type="EMBL" id="MFD1041150.1"/>
    </source>
</evidence>
<proteinExistence type="predicted"/>
<reference evidence="5" key="1">
    <citation type="journal article" date="2019" name="Int. J. Syst. Evol. Microbiol.">
        <title>The Global Catalogue of Microorganisms (GCM) 10K type strain sequencing project: providing services to taxonomists for standard genome sequencing and annotation.</title>
        <authorList>
            <consortium name="The Broad Institute Genomics Platform"/>
            <consortium name="The Broad Institute Genome Sequencing Center for Infectious Disease"/>
            <person name="Wu L."/>
            <person name="Ma J."/>
        </authorList>
    </citation>
    <scope>NUCLEOTIDE SEQUENCE [LARGE SCALE GENOMIC DNA]</scope>
    <source>
        <strain evidence="5">CCUG 55854</strain>
    </source>
</reference>
<gene>
    <name evidence="4" type="ORF">ACFQ2N_02135</name>
</gene>
<keyword evidence="5" id="KW-1185">Reference proteome</keyword>
<feature type="compositionally biased region" description="Low complexity" evidence="1">
    <location>
        <begin position="420"/>
        <end position="429"/>
    </location>
</feature>
<feature type="compositionally biased region" description="Pro residues" evidence="1">
    <location>
        <begin position="388"/>
        <end position="419"/>
    </location>
</feature>
<evidence type="ECO:0000256" key="1">
    <source>
        <dbReference type="SAM" id="MobiDB-lite"/>
    </source>
</evidence>
<evidence type="ECO:0000259" key="3">
    <source>
        <dbReference type="Pfam" id="PF10030"/>
    </source>
</evidence>